<reference evidence="1 2" key="1">
    <citation type="journal article" date="2022" name="Nat. Plants">
        <title>Genomes of leafy and leafless Platanthera orchids illuminate the evolution of mycoheterotrophy.</title>
        <authorList>
            <person name="Li M.H."/>
            <person name="Liu K.W."/>
            <person name="Li Z."/>
            <person name="Lu H.C."/>
            <person name="Ye Q.L."/>
            <person name="Zhang D."/>
            <person name="Wang J.Y."/>
            <person name="Li Y.F."/>
            <person name="Zhong Z.M."/>
            <person name="Liu X."/>
            <person name="Yu X."/>
            <person name="Liu D.K."/>
            <person name="Tu X.D."/>
            <person name="Liu B."/>
            <person name="Hao Y."/>
            <person name="Liao X.Y."/>
            <person name="Jiang Y.T."/>
            <person name="Sun W.H."/>
            <person name="Chen J."/>
            <person name="Chen Y.Q."/>
            <person name="Ai Y."/>
            <person name="Zhai J.W."/>
            <person name="Wu S.S."/>
            <person name="Zhou Z."/>
            <person name="Hsiao Y.Y."/>
            <person name="Wu W.L."/>
            <person name="Chen Y.Y."/>
            <person name="Lin Y.F."/>
            <person name="Hsu J.L."/>
            <person name="Li C.Y."/>
            <person name="Wang Z.W."/>
            <person name="Zhao X."/>
            <person name="Zhong W.Y."/>
            <person name="Ma X.K."/>
            <person name="Ma L."/>
            <person name="Huang J."/>
            <person name="Chen G.Z."/>
            <person name="Huang M.Z."/>
            <person name="Huang L."/>
            <person name="Peng D.H."/>
            <person name="Luo Y.B."/>
            <person name="Zou S.Q."/>
            <person name="Chen S.P."/>
            <person name="Lan S."/>
            <person name="Tsai W.C."/>
            <person name="Van de Peer Y."/>
            <person name="Liu Z.J."/>
        </authorList>
    </citation>
    <scope>NUCLEOTIDE SEQUENCE [LARGE SCALE GENOMIC DNA]</scope>
    <source>
        <strain evidence="1">Lor287</strain>
    </source>
</reference>
<sequence length="164" mass="18280">MAFSSVVRGATHVIARAPILFFRQTSRIHHFAPRRPLLTGAVLHRGGEINLPYSFSPLAPFSSLISNKQSSDAELLRIIKSEIESAAEELREIQGSSSLSKKVLLPKKASTIDPTRQVPKKYNEMDKDEIVLTTMGKRAKNNLVSSIDYSTFQNLVHCQTAKEM</sequence>
<gene>
    <name evidence="1" type="ORF">KSP39_PZI009527</name>
</gene>
<accession>A0AAP0BJM0</accession>
<dbReference type="Proteomes" id="UP001418222">
    <property type="component" value="Unassembled WGS sequence"/>
</dbReference>
<comment type="caution">
    <text evidence="1">The sequence shown here is derived from an EMBL/GenBank/DDBJ whole genome shotgun (WGS) entry which is preliminary data.</text>
</comment>
<organism evidence="1 2">
    <name type="scientific">Platanthera zijinensis</name>
    <dbReference type="NCBI Taxonomy" id="2320716"/>
    <lineage>
        <taxon>Eukaryota</taxon>
        <taxon>Viridiplantae</taxon>
        <taxon>Streptophyta</taxon>
        <taxon>Embryophyta</taxon>
        <taxon>Tracheophyta</taxon>
        <taxon>Spermatophyta</taxon>
        <taxon>Magnoliopsida</taxon>
        <taxon>Liliopsida</taxon>
        <taxon>Asparagales</taxon>
        <taxon>Orchidaceae</taxon>
        <taxon>Orchidoideae</taxon>
        <taxon>Orchideae</taxon>
        <taxon>Orchidinae</taxon>
        <taxon>Platanthera</taxon>
    </lineage>
</organism>
<dbReference type="EMBL" id="JBBWWQ010000007">
    <property type="protein sequence ID" value="KAK8942320.1"/>
    <property type="molecule type" value="Genomic_DNA"/>
</dbReference>
<evidence type="ECO:0000313" key="2">
    <source>
        <dbReference type="Proteomes" id="UP001418222"/>
    </source>
</evidence>
<name>A0AAP0BJM0_9ASPA</name>
<keyword evidence="2" id="KW-1185">Reference proteome</keyword>
<protein>
    <submittedName>
        <fullName evidence="1">Uncharacterized protein</fullName>
    </submittedName>
</protein>
<dbReference type="AlphaFoldDB" id="A0AAP0BJM0"/>
<evidence type="ECO:0000313" key="1">
    <source>
        <dbReference type="EMBL" id="KAK8942320.1"/>
    </source>
</evidence>
<proteinExistence type="predicted"/>